<feature type="transmembrane region" description="Helical" evidence="1">
    <location>
        <begin position="361"/>
        <end position="383"/>
    </location>
</feature>
<evidence type="ECO:0000313" key="3">
    <source>
        <dbReference type="Proteomes" id="UP000649573"/>
    </source>
</evidence>
<keyword evidence="3" id="KW-1185">Reference proteome</keyword>
<feature type="transmembrane region" description="Helical" evidence="1">
    <location>
        <begin position="223"/>
        <end position="241"/>
    </location>
</feature>
<protein>
    <submittedName>
        <fullName evidence="2">Uncharacterized protein</fullName>
    </submittedName>
</protein>
<feature type="transmembrane region" description="Helical" evidence="1">
    <location>
        <begin position="133"/>
        <end position="158"/>
    </location>
</feature>
<keyword evidence="1" id="KW-0812">Transmembrane</keyword>
<feature type="transmembrane region" description="Helical" evidence="1">
    <location>
        <begin position="170"/>
        <end position="192"/>
    </location>
</feature>
<keyword evidence="1" id="KW-1133">Transmembrane helix</keyword>
<dbReference type="RefSeq" id="WP_189251761.1">
    <property type="nucleotide sequence ID" value="NZ_BMRE01000001.1"/>
</dbReference>
<feature type="transmembrane region" description="Helical" evidence="1">
    <location>
        <begin position="247"/>
        <end position="271"/>
    </location>
</feature>
<comment type="caution">
    <text evidence="2">The sequence shown here is derived from an EMBL/GenBank/DDBJ whole genome shotgun (WGS) entry which is preliminary data.</text>
</comment>
<evidence type="ECO:0000256" key="1">
    <source>
        <dbReference type="SAM" id="Phobius"/>
    </source>
</evidence>
<gene>
    <name evidence="2" type="ORF">GCM10010178_04180</name>
</gene>
<name>A0ABQ2UAP4_9PSEU</name>
<feature type="transmembrane region" description="Helical" evidence="1">
    <location>
        <begin position="426"/>
        <end position="445"/>
    </location>
</feature>
<feature type="transmembrane region" description="Helical" evidence="1">
    <location>
        <begin position="403"/>
        <end position="419"/>
    </location>
</feature>
<feature type="transmembrane region" description="Helical" evidence="1">
    <location>
        <begin position="198"/>
        <end position="218"/>
    </location>
</feature>
<evidence type="ECO:0000313" key="2">
    <source>
        <dbReference type="EMBL" id="GGU15768.1"/>
    </source>
</evidence>
<feature type="transmembrane region" description="Helical" evidence="1">
    <location>
        <begin position="451"/>
        <end position="470"/>
    </location>
</feature>
<accession>A0ABQ2UAP4</accession>
<dbReference type="Proteomes" id="UP000649573">
    <property type="component" value="Unassembled WGS sequence"/>
</dbReference>
<feature type="transmembrane region" description="Helical" evidence="1">
    <location>
        <begin position="317"/>
        <end position="340"/>
    </location>
</feature>
<proteinExistence type="predicted"/>
<dbReference type="EMBL" id="BMRE01000001">
    <property type="protein sequence ID" value="GGU15768.1"/>
    <property type="molecule type" value="Genomic_DNA"/>
</dbReference>
<organism evidence="2 3">
    <name type="scientific">Lentzea flava</name>
    <dbReference type="NCBI Taxonomy" id="103732"/>
    <lineage>
        <taxon>Bacteria</taxon>
        <taxon>Bacillati</taxon>
        <taxon>Actinomycetota</taxon>
        <taxon>Actinomycetes</taxon>
        <taxon>Pseudonocardiales</taxon>
        <taxon>Pseudonocardiaceae</taxon>
        <taxon>Lentzea</taxon>
    </lineage>
</organism>
<keyword evidence="1" id="KW-0472">Membrane</keyword>
<sequence>MSAGTLSGLQQPEVTGALLDTPPAAPAQDGVDALCEQLAEVCRSATDPLEIAASLEFDGLNDQAVQAKYGFPDVFALAEEMHRRVPVRPAEPESPPDPWRQGFGRPALHGLLYSLPAVCFPAATGLLSGPGAITVLLVSMLASWSASQGLAYLGYLRLGRGDDAGTRHVLRWGMFVLLAGVTGAVWVAGTITSARVPAMAFAVGQGLYLLSATVLMVLRAERLLLVVLAPGCLAGTGFLVLGKPSGLALATACALAATPLLGAVLAAWLTRGGERKVLSGNEVLAALPSAVFGLLAALLIAFPVVPGWGAGGSGVNPGALLAAIPLSLSMGVAEWTLYWYRRRCARLLRGTGRVGRFRRRSALILLAALAQYLTATVVLVAAVVTGATALGLVDPQWTSAPQVVAYLALGGAMFLALLLQTMGCRLVPLVACGAAFAAEFAARGLGVPAQLAATGGLLLFLTLYAVAVLCKAIRHG</sequence>
<feature type="transmembrane region" description="Helical" evidence="1">
    <location>
        <begin position="283"/>
        <end position="305"/>
    </location>
</feature>
<reference evidence="3" key="1">
    <citation type="journal article" date="2019" name="Int. J. Syst. Evol. Microbiol.">
        <title>The Global Catalogue of Microorganisms (GCM) 10K type strain sequencing project: providing services to taxonomists for standard genome sequencing and annotation.</title>
        <authorList>
            <consortium name="The Broad Institute Genomics Platform"/>
            <consortium name="The Broad Institute Genome Sequencing Center for Infectious Disease"/>
            <person name="Wu L."/>
            <person name="Ma J."/>
        </authorList>
    </citation>
    <scope>NUCLEOTIDE SEQUENCE [LARGE SCALE GENOMIC DNA]</scope>
    <source>
        <strain evidence="3">JCM 3296</strain>
    </source>
</reference>